<dbReference type="InterPro" id="IPR020846">
    <property type="entry name" value="MFS_dom"/>
</dbReference>
<sequence length="705" mass="74854">MSTTPPPQALTDDTPPAAAERTAGDGAFGWLRALGPRGRRAFAGAFGGYALDSYDYFTLPLSMVALSAYFGLNSGQTGLFTTVTLVVSAIGGALAGVLADRIGRVKALMLTVITYAVFTVACGFAPNYETLLVFRALQGLGFGGEWAVGAILVAEYASAKHRGRTLGVIQSSWAVGWGLAVIVYTFVFSIAGDDLAWRIMFWTGALPALLVIWLRRSVHDAPEAAAAREQSAEKGSFKAIFKPGLFRITLFAGLLSTGVQGGYYTLATWVPTYLKSERDLSVVGTGGYLTFLISGAFIGYLTGGYLTDKLGRRRNIWLFALLSAICILAYANIPSGANTLVLVLGFPLGFCMSAIFSGFGSYLSELYPTAVRGTGQGFTYNTGRAVGAVFPTTVGFLADSWGVGGALAGPAGAAGDAREGADVNRTSTVNGTSTGTGDRPVVLVDEHARAWSPESARARFRAGLTGPTAGVAAGHTQVNLISVPADWAYDMLLFCQRNPKPCPVLDVTDAGSWTTVLAQGADLRTDLPRYRVWRDGELVDEPTDVRAHWRDDLVSFLIGCSFTFEWALGEAGVPIRHLEQGRNVPMYVTSRQCRPAGRLHGPLVVSMRPVPPRQLAAAIRESSLLPAVHGSPVHCGDPSGLGIDDLGRPDFGDAVDAEPDDIPVFWACGVTPQAAVMASRPPFALTHAPGQMFLTDARDEQYRVA</sequence>
<dbReference type="Proteomes" id="UP000617743">
    <property type="component" value="Unassembled WGS sequence"/>
</dbReference>
<keyword evidence="5" id="KW-0456">Lyase</keyword>
<evidence type="ECO:0000256" key="4">
    <source>
        <dbReference type="ARBA" id="ARBA00023136"/>
    </source>
</evidence>
<evidence type="ECO:0000259" key="8">
    <source>
        <dbReference type="PROSITE" id="PS50850"/>
    </source>
</evidence>
<evidence type="ECO:0000256" key="6">
    <source>
        <dbReference type="SAM" id="MobiDB-lite"/>
    </source>
</evidence>
<dbReference type="CDD" id="cd17371">
    <property type="entry name" value="MFS_MucK"/>
    <property type="match status" value="1"/>
</dbReference>
<dbReference type="InterPro" id="IPR016938">
    <property type="entry name" value="UPF0317"/>
</dbReference>
<feature type="compositionally biased region" description="Low complexity" evidence="6">
    <location>
        <begin position="423"/>
        <end position="436"/>
    </location>
</feature>
<comment type="caution">
    <text evidence="9">The sequence shown here is derived from an EMBL/GenBank/DDBJ whole genome shotgun (WGS) entry which is preliminary data.</text>
</comment>
<dbReference type="PROSITE" id="PS00217">
    <property type="entry name" value="SUGAR_TRANSPORT_2"/>
    <property type="match status" value="1"/>
</dbReference>
<feature type="transmembrane region" description="Helical" evidence="7">
    <location>
        <begin position="244"/>
        <end position="266"/>
    </location>
</feature>
<dbReference type="PANTHER" id="PTHR23508">
    <property type="entry name" value="CARBOXYLIC ACID TRANSPORTER PROTEIN HOMOLOG"/>
    <property type="match status" value="1"/>
</dbReference>
<dbReference type="NCBIfam" id="NF003969">
    <property type="entry name" value="PRK05463.1"/>
    <property type="match status" value="1"/>
</dbReference>
<dbReference type="PANTHER" id="PTHR23508:SF10">
    <property type="entry name" value="CARBOXYLIC ACID TRANSPORTER PROTEIN HOMOLOG"/>
    <property type="match status" value="1"/>
</dbReference>
<keyword evidence="4 7" id="KW-0472">Membrane</keyword>
<feature type="transmembrane region" description="Helical" evidence="7">
    <location>
        <begin position="195"/>
        <end position="214"/>
    </location>
</feature>
<keyword evidence="3 7" id="KW-1133">Transmembrane helix</keyword>
<dbReference type="InterPro" id="IPR005829">
    <property type="entry name" value="Sugar_transporter_CS"/>
</dbReference>
<feature type="region of interest" description="Disordered" evidence="6">
    <location>
        <begin position="417"/>
        <end position="439"/>
    </location>
</feature>
<feature type="domain" description="Major facilitator superfamily (MFS) profile" evidence="8">
    <location>
        <begin position="41"/>
        <end position="449"/>
    </location>
</feature>
<proteinExistence type="inferred from homology"/>
<dbReference type="EMBL" id="BMWC01000006">
    <property type="protein sequence ID" value="GGX08331.1"/>
    <property type="molecule type" value="Genomic_DNA"/>
</dbReference>
<evidence type="ECO:0000256" key="3">
    <source>
        <dbReference type="ARBA" id="ARBA00022989"/>
    </source>
</evidence>
<evidence type="ECO:0000256" key="2">
    <source>
        <dbReference type="ARBA" id="ARBA00022692"/>
    </source>
</evidence>
<evidence type="ECO:0000256" key="1">
    <source>
        <dbReference type="ARBA" id="ARBA00004651"/>
    </source>
</evidence>
<dbReference type="Pfam" id="PF07690">
    <property type="entry name" value="MFS_1"/>
    <property type="match status" value="1"/>
</dbReference>
<feature type="transmembrane region" description="Helical" evidence="7">
    <location>
        <begin position="78"/>
        <end position="100"/>
    </location>
</feature>
<feature type="transmembrane region" description="Helical" evidence="7">
    <location>
        <begin position="315"/>
        <end position="333"/>
    </location>
</feature>
<feature type="transmembrane region" description="Helical" evidence="7">
    <location>
        <begin position="286"/>
        <end position="303"/>
    </location>
</feature>
<dbReference type="Pfam" id="PF07286">
    <property type="entry name" value="D-Glu_cyclase"/>
    <property type="match status" value="1"/>
</dbReference>
<dbReference type="InterPro" id="IPR036259">
    <property type="entry name" value="MFS_trans_sf"/>
</dbReference>
<dbReference type="InterPro" id="IPR011701">
    <property type="entry name" value="MFS"/>
</dbReference>
<evidence type="ECO:0000313" key="10">
    <source>
        <dbReference type="Proteomes" id="UP000617743"/>
    </source>
</evidence>
<organism evidence="9 10">
    <name type="scientific">Streptomyces lomondensis</name>
    <dbReference type="NCBI Taxonomy" id="68229"/>
    <lineage>
        <taxon>Bacteria</taxon>
        <taxon>Bacillati</taxon>
        <taxon>Actinomycetota</taxon>
        <taxon>Actinomycetes</taxon>
        <taxon>Kitasatosporales</taxon>
        <taxon>Streptomycetaceae</taxon>
        <taxon>Streptomyces</taxon>
    </lineage>
</organism>
<feature type="transmembrane region" description="Helical" evidence="7">
    <location>
        <begin position="339"/>
        <end position="363"/>
    </location>
</feature>
<dbReference type="Gene3D" id="1.20.1250.20">
    <property type="entry name" value="MFS general substrate transporter like domains"/>
    <property type="match status" value="2"/>
</dbReference>
<dbReference type="Gene3D" id="3.40.1640.10">
    <property type="entry name" value="PSTPO5379-like"/>
    <property type="match status" value="1"/>
</dbReference>
<dbReference type="HAMAP" id="MF_01830">
    <property type="entry name" value="Hydro_lyase"/>
    <property type="match status" value="1"/>
</dbReference>
<comment type="similarity">
    <text evidence="5">Belongs to the D-glutamate cyclase family.</text>
</comment>
<accession>A0ABQ2XB44</accession>
<dbReference type="InterPro" id="IPR038021">
    <property type="entry name" value="Putative_hydro-lyase"/>
</dbReference>
<feature type="transmembrane region" description="Helical" evidence="7">
    <location>
        <begin position="166"/>
        <end position="189"/>
    </location>
</feature>
<reference evidence="10" key="1">
    <citation type="journal article" date="2019" name="Int. J. Syst. Evol. Microbiol.">
        <title>The Global Catalogue of Microorganisms (GCM) 10K type strain sequencing project: providing services to taxonomists for standard genome sequencing and annotation.</title>
        <authorList>
            <consortium name="The Broad Institute Genomics Platform"/>
            <consortium name="The Broad Institute Genome Sequencing Center for Infectious Disease"/>
            <person name="Wu L."/>
            <person name="Ma J."/>
        </authorList>
    </citation>
    <scope>NUCLEOTIDE SEQUENCE [LARGE SCALE GENOMIC DNA]</scope>
    <source>
        <strain evidence="10">JCM 4866</strain>
    </source>
</reference>
<protein>
    <recommendedName>
        <fullName evidence="5">Putative hydro-lyase GCM10010383_42790</fullName>
        <ecNumber evidence="5">4.2.1.-</ecNumber>
    </recommendedName>
</protein>
<feature type="transmembrane region" description="Helical" evidence="7">
    <location>
        <begin position="107"/>
        <end position="126"/>
    </location>
</feature>
<comment type="subcellular location">
    <subcellularLocation>
        <location evidence="1">Cell membrane</location>
        <topology evidence="1">Multi-pass membrane protein</topology>
    </subcellularLocation>
</comment>
<evidence type="ECO:0000313" key="9">
    <source>
        <dbReference type="EMBL" id="GGX08331.1"/>
    </source>
</evidence>
<evidence type="ECO:0000256" key="7">
    <source>
        <dbReference type="SAM" id="Phobius"/>
    </source>
</evidence>
<keyword evidence="10" id="KW-1185">Reference proteome</keyword>
<dbReference type="SUPFAM" id="SSF103473">
    <property type="entry name" value="MFS general substrate transporter"/>
    <property type="match status" value="1"/>
</dbReference>
<dbReference type="EC" id="4.2.1.-" evidence="5"/>
<keyword evidence="2 7" id="KW-0812">Transmembrane</keyword>
<dbReference type="SUPFAM" id="SSF160920">
    <property type="entry name" value="PSTPO5379-like"/>
    <property type="match status" value="1"/>
</dbReference>
<dbReference type="InterPro" id="IPR009906">
    <property type="entry name" value="D-Glu_cyclase"/>
</dbReference>
<evidence type="ECO:0000256" key="5">
    <source>
        <dbReference type="HAMAP-Rule" id="MF_01830"/>
    </source>
</evidence>
<name>A0ABQ2XB44_9ACTN</name>
<dbReference type="PROSITE" id="PS50850">
    <property type="entry name" value="MFS"/>
    <property type="match status" value="1"/>
</dbReference>
<dbReference type="Gene3D" id="3.30.2040.10">
    <property type="entry name" value="PSTPO5379-like domain"/>
    <property type="match status" value="1"/>
</dbReference>
<gene>
    <name evidence="9" type="ORF">GCM10010383_42790</name>
</gene>